<accession>A0A8J3JFD4</accession>
<evidence type="ECO:0000313" key="3">
    <source>
        <dbReference type="Proteomes" id="UP000601223"/>
    </source>
</evidence>
<keyword evidence="1" id="KW-0732">Signal</keyword>
<comment type="caution">
    <text evidence="2">The sequence shown here is derived from an EMBL/GenBank/DDBJ whole genome shotgun (WGS) entry which is preliminary data.</text>
</comment>
<keyword evidence="3" id="KW-1185">Reference proteome</keyword>
<name>A0A8J3JFD4_9ACTN</name>
<proteinExistence type="predicted"/>
<dbReference type="EMBL" id="BONF01000007">
    <property type="protein sequence ID" value="GIF79606.1"/>
    <property type="molecule type" value="Genomic_DNA"/>
</dbReference>
<reference evidence="2 3" key="1">
    <citation type="submission" date="2021-01" db="EMBL/GenBank/DDBJ databases">
        <title>Whole genome shotgun sequence of Catellatospora bangladeshensis NBRC 107357.</title>
        <authorList>
            <person name="Komaki H."/>
            <person name="Tamura T."/>
        </authorList>
    </citation>
    <scope>NUCLEOTIDE SEQUENCE [LARGE SCALE GENOMIC DNA]</scope>
    <source>
        <strain evidence="2 3">NBRC 107357</strain>
    </source>
</reference>
<dbReference type="AlphaFoldDB" id="A0A8J3JFD4"/>
<dbReference type="Proteomes" id="UP000601223">
    <property type="component" value="Unassembled WGS sequence"/>
</dbReference>
<evidence type="ECO:0000313" key="2">
    <source>
        <dbReference type="EMBL" id="GIF79606.1"/>
    </source>
</evidence>
<evidence type="ECO:0008006" key="4">
    <source>
        <dbReference type="Google" id="ProtNLM"/>
    </source>
</evidence>
<protein>
    <recommendedName>
        <fullName evidence="4">DUF3558 domain-containing protein</fullName>
    </recommendedName>
</protein>
<dbReference type="PROSITE" id="PS51257">
    <property type="entry name" value="PROKAR_LIPOPROTEIN"/>
    <property type="match status" value="1"/>
</dbReference>
<evidence type="ECO:0000256" key="1">
    <source>
        <dbReference type="SAM" id="SignalP"/>
    </source>
</evidence>
<feature type="chain" id="PRO_5039110225" description="DUF3558 domain-containing protein" evidence="1">
    <location>
        <begin position="25"/>
        <end position="178"/>
    </location>
</feature>
<dbReference type="RefSeq" id="WP_203742303.1">
    <property type="nucleotide sequence ID" value="NZ_BONF01000007.1"/>
</dbReference>
<sequence length="178" mass="18058">MRTRLLALMAGGTLLAGCAGPGAAAHEQEPPPVTTPSPPALSGACLLLDFPRIEEHLGAKLSISGAAVHEKTNTCVARPTDADLPELSISVTPSKADVAVFKDAMLPDGAKAVTGLGRVAYQQTRPAAKGRGPYVEVGWLAGNARLLVLKVTLPVGGDAGALAPEAVALAKEIDRAGV</sequence>
<feature type="signal peptide" evidence="1">
    <location>
        <begin position="1"/>
        <end position="24"/>
    </location>
</feature>
<gene>
    <name evidence="2" type="ORF">Cba03nite_09550</name>
</gene>
<organism evidence="2 3">
    <name type="scientific">Catellatospora bangladeshensis</name>
    <dbReference type="NCBI Taxonomy" id="310355"/>
    <lineage>
        <taxon>Bacteria</taxon>
        <taxon>Bacillati</taxon>
        <taxon>Actinomycetota</taxon>
        <taxon>Actinomycetes</taxon>
        <taxon>Micromonosporales</taxon>
        <taxon>Micromonosporaceae</taxon>
        <taxon>Catellatospora</taxon>
    </lineage>
</organism>